<sequence length="520" mass="53225">MGVISQGGSLNTAALTVPDLYVQILTPASTSLSGASTNIIGVVGTATWGPVNTPVVFGTSQERIEAFGPMQTTAFDLATPVSAAIVQGASDFVGVRVTDGTDVAASCAMLYDSTSATYPVLLSAKYSGTAGNTITADLTTGSAPGTWKLVFQMPNALPEAFDNLSASDGNASFWSDLISAVNSGQSSARGASALVVASAGTNSGAAPSAVSSQTFASGEDGNSGVTAQSLLGSDGTTRTGMYALRGQSCSIGVLSGVTDSSTWTAQISFGLAEGLYMITSGPSGESIADAVSNRVTAAVDSYALKVMLGDWLYWYDSENSLTRLVAPHGFVAGCLAMLSPELPSLNKQLYGIVGSQKAGLVSDGQTMTYSSAELTSLFENGLDVICNPAPGGAYWCVRGGFNVSSNPEIDGDEYTRVTNFIAETISNGMGIYIGLAMSPTLFSNVEATLTGFLSDLQSRGIIGTTTGSTAYSVTCSSTNNPQSRTALGYLQADISITYFGVNRKFIVNINGGADVTVSSQ</sequence>
<organism evidence="2 3">
    <name type="scientific">Acetobacter oeni</name>
    <dbReference type="NCBI Taxonomy" id="304077"/>
    <lineage>
        <taxon>Bacteria</taxon>
        <taxon>Pseudomonadati</taxon>
        <taxon>Pseudomonadota</taxon>
        <taxon>Alphaproteobacteria</taxon>
        <taxon>Acetobacterales</taxon>
        <taxon>Acetobacteraceae</taxon>
        <taxon>Acetobacter</taxon>
    </lineage>
</organism>
<dbReference type="Gene3D" id="3.40.50.11780">
    <property type="match status" value="1"/>
</dbReference>
<keyword evidence="3" id="KW-1185">Reference proteome</keyword>
<comment type="caution">
    <text evidence="2">The sequence shown here is derived from an EMBL/GenBank/DDBJ whole genome shotgun (WGS) entry which is preliminary data.</text>
</comment>
<reference evidence="2 3" key="1">
    <citation type="submission" date="2019-07" db="EMBL/GenBank/DDBJ databases">
        <title>Whole genome shotgun sequence of Acetobacter oeni NBRC 105207.</title>
        <authorList>
            <person name="Hosoyama A."/>
            <person name="Uohara A."/>
            <person name="Ohji S."/>
            <person name="Ichikawa N."/>
        </authorList>
    </citation>
    <scope>NUCLEOTIDE SEQUENCE [LARGE SCALE GENOMIC DNA]</scope>
    <source>
        <strain evidence="2 3">NBRC 105207</strain>
    </source>
</reference>
<name>A0A511XJ13_9PROT</name>
<dbReference type="OrthoDB" id="8146758at2"/>
<dbReference type="PANTHER" id="PTHR35861:SF2">
    <property type="entry name" value="FELS-2 PROPHAGE PROTEIN"/>
    <property type="match status" value="1"/>
</dbReference>
<feature type="region of interest" description="Disordered" evidence="1">
    <location>
        <begin position="210"/>
        <end position="231"/>
    </location>
</feature>
<protein>
    <recommendedName>
        <fullName evidence="4">Tail protein</fullName>
    </recommendedName>
</protein>
<evidence type="ECO:0008006" key="4">
    <source>
        <dbReference type="Google" id="ProtNLM"/>
    </source>
</evidence>
<gene>
    <name evidence="2" type="ORF">AOE01nite_11590</name>
</gene>
<evidence type="ECO:0000256" key="1">
    <source>
        <dbReference type="SAM" id="MobiDB-lite"/>
    </source>
</evidence>
<proteinExistence type="predicted"/>
<accession>A0A511XJ13</accession>
<dbReference type="AlphaFoldDB" id="A0A511XJ13"/>
<dbReference type="EMBL" id="BJYG01000012">
    <property type="protein sequence ID" value="GEN62935.1"/>
    <property type="molecule type" value="Genomic_DNA"/>
</dbReference>
<dbReference type="Proteomes" id="UP000321746">
    <property type="component" value="Unassembled WGS sequence"/>
</dbReference>
<dbReference type="InterPro" id="IPR052042">
    <property type="entry name" value="Tail_sheath_structural"/>
</dbReference>
<evidence type="ECO:0000313" key="3">
    <source>
        <dbReference type="Proteomes" id="UP000321746"/>
    </source>
</evidence>
<dbReference type="RefSeq" id="WP_146887027.1">
    <property type="nucleotide sequence ID" value="NZ_BJYG01000012.1"/>
</dbReference>
<dbReference type="PANTHER" id="PTHR35861">
    <property type="match status" value="1"/>
</dbReference>
<evidence type="ECO:0000313" key="2">
    <source>
        <dbReference type="EMBL" id="GEN62935.1"/>
    </source>
</evidence>